<sequence>IKTINLPIRRSEIPNHSTIYTTKAPAMGRLLVTNTDIFIFA</sequence>
<proteinExistence type="predicted"/>
<feature type="non-terminal residue" evidence="1">
    <location>
        <position position="41"/>
    </location>
</feature>
<reference evidence="1" key="1">
    <citation type="submission" date="2020-07" db="EMBL/GenBank/DDBJ databases">
        <authorList>
            <person name="Nazaruddin N."/>
        </authorList>
    </citation>
    <scope>NUCLEOTIDE SEQUENCE</scope>
</reference>
<gene>
    <name evidence="1" type="ORF">MHI_LOCUS854754</name>
</gene>
<accession>A0A6V7HG98</accession>
<keyword evidence="2" id="KW-1185">Reference proteome</keyword>
<dbReference type="EMBL" id="CAJDYZ010011385">
    <property type="protein sequence ID" value="CAD1479393.1"/>
    <property type="molecule type" value="Genomic_DNA"/>
</dbReference>
<dbReference type="Proteomes" id="UP000752696">
    <property type="component" value="Unassembled WGS sequence"/>
</dbReference>
<comment type="caution">
    <text evidence="1">The sequence shown here is derived from an EMBL/GenBank/DDBJ whole genome shotgun (WGS) entry which is preliminary data.</text>
</comment>
<organism evidence="1 2">
    <name type="scientific">Heterotrigona itama</name>
    <dbReference type="NCBI Taxonomy" id="395501"/>
    <lineage>
        <taxon>Eukaryota</taxon>
        <taxon>Metazoa</taxon>
        <taxon>Ecdysozoa</taxon>
        <taxon>Arthropoda</taxon>
        <taxon>Hexapoda</taxon>
        <taxon>Insecta</taxon>
        <taxon>Pterygota</taxon>
        <taxon>Neoptera</taxon>
        <taxon>Endopterygota</taxon>
        <taxon>Hymenoptera</taxon>
        <taxon>Apocrita</taxon>
        <taxon>Aculeata</taxon>
        <taxon>Apoidea</taxon>
        <taxon>Anthophila</taxon>
        <taxon>Apidae</taxon>
        <taxon>Heterotrigona</taxon>
    </lineage>
</organism>
<protein>
    <submittedName>
        <fullName evidence="1">Uncharacterized protein</fullName>
    </submittedName>
</protein>
<evidence type="ECO:0000313" key="2">
    <source>
        <dbReference type="Proteomes" id="UP000752696"/>
    </source>
</evidence>
<evidence type="ECO:0000313" key="1">
    <source>
        <dbReference type="EMBL" id="CAD1479393.1"/>
    </source>
</evidence>
<name>A0A6V7HG98_9HYME</name>
<feature type="non-terminal residue" evidence="1">
    <location>
        <position position="1"/>
    </location>
</feature>
<dbReference type="AlphaFoldDB" id="A0A6V7HG98"/>